<dbReference type="EMBL" id="HE573025">
    <property type="protein sequence ID" value="CCC50231.1"/>
    <property type="molecule type" value="Genomic_DNA"/>
</dbReference>
<sequence>MQRPSRRSASAEASYVSQMDPWKDDRCRDFIALNTIQRLRSYHSDTMLPVEPVNSLRAKNLCLLPKAEPDEMICNDTRGCAIDLARVLFFGPMAFVSRTSAGRMTASPHNGTSSSRTSGQGRGGSSTEAPKNDDNQARCQSDSVPNTDKEEGAGVEEESAIGASSRKRQRSSTGISYSLATPLKKITSVETDVTPSPQVAKQEYGMASACEEGCRISMRHFYYELLSEQIPKKTLPPQWGRHTAGSSRQKLEDDCGDEPSRDGKSRANRGPQSKQQSDGPVDVDEVKKRSRSRLEPTRTIPLALGARCRRQGTHKEEQSGVDGAPNEGRIEDMGVNSVDSSKHVEATGQGEMASNKRNHALEECSLTPTANTAALCETGEDPGAAPVAKPRRPRHSVPLEEVWRPIRSARRRYTHSSGGDDPSQSTVLVSDQNHLSSSAFRLSVLERIKERMADDPIYSSLLTAFPSRTQPMNGGDGCNRKDMQTEERKSAPANGMHPGLIRLLRYFYVEPTTAPIPLYKFNTNDDAVLDASSHKPEPEPHIPSSSGVRLSGDGCVAKTEPKDMDGIFSTHPSPSIKTTSNELCGDAALVKRPFSALTYAQQCILTWEASLLLCPLKTPCTKRRHGPETSAKPDTKPTNAFVSRRYYDYWKNEPSDHGPL</sequence>
<feature type="compositionally biased region" description="Polar residues" evidence="1">
    <location>
        <begin position="137"/>
        <end position="146"/>
    </location>
</feature>
<feature type="region of interest" description="Disordered" evidence="1">
    <location>
        <begin position="530"/>
        <end position="551"/>
    </location>
</feature>
<evidence type="ECO:0000313" key="2">
    <source>
        <dbReference type="EMBL" id="CCC50231.1"/>
    </source>
</evidence>
<reference evidence="2" key="1">
    <citation type="journal article" date="2012" name="Proc. Natl. Acad. Sci. U.S.A.">
        <title>Antigenic diversity is generated by distinct evolutionary mechanisms in African trypanosome species.</title>
        <authorList>
            <person name="Jackson A.P."/>
            <person name="Berry A."/>
            <person name="Aslett M."/>
            <person name="Allison H.C."/>
            <person name="Burton P."/>
            <person name="Vavrova-Anderson J."/>
            <person name="Brown R."/>
            <person name="Browne H."/>
            <person name="Corton N."/>
            <person name="Hauser H."/>
            <person name="Gamble J."/>
            <person name="Gilderthorp R."/>
            <person name="Marcello L."/>
            <person name="McQuillan J."/>
            <person name="Otto T.D."/>
            <person name="Quail M.A."/>
            <person name="Sanders M.J."/>
            <person name="van Tonder A."/>
            <person name="Ginger M.L."/>
            <person name="Field M.C."/>
            <person name="Barry J.D."/>
            <person name="Hertz-Fowler C."/>
            <person name="Berriman M."/>
        </authorList>
    </citation>
    <scope>NUCLEOTIDE SEQUENCE</scope>
    <source>
        <strain evidence="2">Y486</strain>
    </source>
</reference>
<accession>G0U1T2</accession>
<dbReference type="AlphaFoldDB" id="G0U1T2"/>
<dbReference type="VEuPathDB" id="TriTrypDB:TvY486_0900540"/>
<feature type="region of interest" description="Disordered" evidence="1">
    <location>
        <begin position="101"/>
        <end position="173"/>
    </location>
</feature>
<evidence type="ECO:0000256" key="1">
    <source>
        <dbReference type="SAM" id="MobiDB-lite"/>
    </source>
</evidence>
<name>G0U1T2_TRYVY</name>
<proteinExistence type="predicted"/>
<feature type="compositionally biased region" description="Basic and acidic residues" evidence="1">
    <location>
        <begin position="249"/>
        <end position="265"/>
    </location>
</feature>
<protein>
    <submittedName>
        <fullName evidence="2">Uncharacterized protein</fullName>
    </submittedName>
</protein>
<gene>
    <name evidence="2" type="ORF">TVY486_0900540</name>
</gene>
<feature type="compositionally biased region" description="Basic and acidic residues" evidence="1">
    <location>
        <begin position="284"/>
        <end position="296"/>
    </location>
</feature>
<feature type="compositionally biased region" description="Polar residues" evidence="1">
    <location>
        <begin position="101"/>
        <end position="110"/>
    </location>
</feature>
<feature type="region of interest" description="Disordered" evidence="1">
    <location>
        <begin position="234"/>
        <end position="335"/>
    </location>
</feature>
<organism evidence="2">
    <name type="scientific">Trypanosoma vivax (strain Y486)</name>
    <dbReference type="NCBI Taxonomy" id="1055687"/>
    <lineage>
        <taxon>Eukaryota</taxon>
        <taxon>Discoba</taxon>
        <taxon>Euglenozoa</taxon>
        <taxon>Kinetoplastea</taxon>
        <taxon>Metakinetoplastina</taxon>
        <taxon>Trypanosomatida</taxon>
        <taxon>Trypanosomatidae</taxon>
        <taxon>Trypanosoma</taxon>
        <taxon>Duttonella</taxon>
    </lineage>
</organism>